<dbReference type="NCBIfam" id="NF010459">
    <property type="entry name" value="PRK13884.1"/>
    <property type="match status" value="1"/>
</dbReference>
<reference evidence="8 9" key="1">
    <citation type="submission" date="2018-06" db="EMBL/GenBank/DDBJ databases">
        <authorList>
            <consortium name="Pathogen Informatics"/>
            <person name="Doyle S."/>
        </authorList>
    </citation>
    <scope>NUCLEOTIDE SEQUENCE [LARGE SCALE GENOMIC DNA]</scope>
    <source>
        <strain evidence="8 9">NCTC13316</strain>
    </source>
</reference>
<evidence type="ECO:0000256" key="1">
    <source>
        <dbReference type="ARBA" id="ARBA00004418"/>
    </source>
</evidence>
<dbReference type="NCBIfam" id="TIGR02771">
    <property type="entry name" value="TraF_Ti"/>
    <property type="match status" value="1"/>
</dbReference>
<keyword evidence="9" id="KW-1185">Reference proteome</keyword>
<sequence>MKKLSVIIAIFLMSFIFIGFLLAAMGLRVNLTGSIPIGLYRITNAENIKNAYVIFCPDDRKAFNLAMNRGYIDQGLYCGGYGYLMKKVVGISNDIISVTSEGVFVNQTLIPFSQPKLNDGMNRTLPQWRPINYHLKENEVMTMTSQNEWSFDGRYYGPIHRGQIKGVITPIWVKSNMEKKHV</sequence>
<keyword evidence="3" id="KW-0732">Signal</keyword>
<keyword evidence="5" id="KW-0184">Conjugation</keyword>
<dbReference type="InterPro" id="IPR019533">
    <property type="entry name" value="Peptidase_S26"/>
</dbReference>
<keyword evidence="6" id="KW-0472">Membrane</keyword>
<proteinExistence type="inferred from homology"/>
<dbReference type="GO" id="GO:0004252">
    <property type="term" value="F:serine-type endopeptidase activity"/>
    <property type="evidence" value="ECO:0007669"/>
    <property type="project" value="InterPro"/>
</dbReference>
<evidence type="ECO:0000256" key="6">
    <source>
        <dbReference type="SAM" id="Phobius"/>
    </source>
</evidence>
<dbReference type="EMBL" id="UGOD01000001">
    <property type="protein sequence ID" value="STX50162.1"/>
    <property type="molecule type" value="Genomic_DNA"/>
</dbReference>
<organism evidence="8 9">
    <name type="scientific">Legionella busanensis</name>
    <dbReference type="NCBI Taxonomy" id="190655"/>
    <lineage>
        <taxon>Bacteria</taxon>
        <taxon>Pseudomonadati</taxon>
        <taxon>Pseudomonadota</taxon>
        <taxon>Gammaproteobacteria</taxon>
        <taxon>Legionellales</taxon>
        <taxon>Legionellaceae</taxon>
        <taxon>Legionella</taxon>
    </lineage>
</organism>
<dbReference type="OrthoDB" id="5360818at2"/>
<evidence type="ECO:0000256" key="2">
    <source>
        <dbReference type="ARBA" id="ARBA00005849"/>
    </source>
</evidence>
<protein>
    <submittedName>
        <fullName evidence="8">Conjugal transfer protein TraF</fullName>
    </submittedName>
</protein>
<evidence type="ECO:0000256" key="3">
    <source>
        <dbReference type="ARBA" id="ARBA00022729"/>
    </source>
</evidence>
<dbReference type="Pfam" id="PF10502">
    <property type="entry name" value="Peptidase_S26"/>
    <property type="match status" value="1"/>
</dbReference>
<feature type="transmembrane region" description="Helical" evidence="6">
    <location>
        <begin position="6"/>
        <end position="27"/>
    </location>
</feature>
<evidence type="ECO:0000256" key="5">
    <source>
        <dbReference type="ARBA" id="ARBA00022971"/>
    </source>
</evidence>
<dbReference type="AlphaFoldDB" id="A0A378JPV7"/>
<name>A0A378JPV7_9GAMM</name>
<comment type="subcellular location">
    <subcellularLocation>
        <location evidence="1">Periplasm</location>
    </subcellularLocation>
</comment>
<comment type="similarity">
    <text evidence="2">Belongs to the peptidase S26C family.</text>
</comment>
<dbReference type="Gene3D" id="2.10.109.10">
    <property type="entry name" value="Umud Fragment, subunit A"/>
    <property type="match status" value="1"/>
</dbReference>
<evidence type="ECO:0000313" key="9">
    <source>
        <dbReference type="Proteomes" id="UP000254794"/>
    </source>
</evidence>
<dbReference type="GO" id="GO:0042597">
    <property type="term" value="C:periplasmic space"/>
    <property type="evidence" value="ECO:0007669"/>
    <property type="project" value="UniProtKB-SubCell"/>
</dbReference>
<dbReference type="Proteomes" id="UP000254794">
    <property type="component" value="Unassembled WGS sequence"/>
</dbReference>
<dbReference type="SUPFAM" id="SSF51306">
    <property type="entry name" value="LexA/Signal peptidase"/>
    <property type="match status" value="1"/>
</dbReference>
<dbReference type="GO" id="GO:0006465">
    <property type="term" value="P:signal peptide processing"/>
    <property type="evidence" value="ECO:0007669"/>
    <property type="project" value="InterPro"/>
</dbReference>
<dbReference type="RefSeq" id="WP_115329727.1">
    <property type="nucleotide sequence ID" value="NZ_CAAAHP010000015.1"/>
</dbReference>
<keyword evidence="4" id="KW-0574">Periplasm</keyword>
<dbReference type="InterPro" id="IPR036286">
    <property type="entry name" value="LexA/Signal_pep-like_sf"/>
</dbReference>
<dbReference type="InterPro" id="IPR014139">
    <property type="entry name" value="Peptidase_S26C_TraF"/>
</dbReference>
<evidence type="ECO:0000256" key="4">
    <source>
        <dbReference type="ARBA" id="ARBA00022764"/>
    </source>
</evidence>
<evidence type="ECO:0000313" key="8">
    <source>
        <dbReference type="EMBL" id="STX50162.1"/>
    </source>
</evidence>
<accession>A0A378JPV7</accession>
<evidence type="ECO:0000259" key="7">
    <source>
        <dbReference type="Pfam" id="PF10502"/>
    </source>
</evidence>
<feature type="domain" description="Peptidase S26" evidence="7">
    <location>
        <begin position="6"/>
        <end position="171"/>
    </location>
</feature>
<gene>
    <name evidence="8" type="primary">traF</name>
    <name evidence="8" type="ORF">NCTC13316_00229</name>
</gene>
<keyword evidence="6" id="KW-0812">Transmembrane</keyword>
<keyword evidence="6" id="KW-1133">Transmembrane helix</keyword>